<dbReference type="Proteomes" id="UP000015106">
    <property type="component" value="Chromosome 5"/>
</dbReference>
<name>A0A8R7UPP4_TRIUA</name>
<keyword evidence="3" id="KW-1185">Reference proteome</keyword>
<proteinExistence type="predicted"/>
<dbReference type="AlphaFoldDB" id="A0A8R7UPP4"/>
<evidence type="ECO:0000313" key="3">
    <source>
        <dbReference type="Proteomes" id="UP000015106"/>
    </source>
</evidence>
<gene>
    <name evidence="2" type="primary">LOC125511417</name>
</gene>
<evidence type="ECO:0000256" key="1">
    <source>
        <dbReference type="SAM" id="MobiDB-lite"/>
    </source>
</evidence>
<protein>
    <submittedName>
        <fullName evidence="2">Uncharacterized protein</fullName>
    </submittedName>
</protein>
<feature type="region of interest" description="Disordered" evidence="1">
    <location>
        <begin position="1"/>
        <end position="119"/>
    </location>
</feature>
<reference evidence="2" key="2">
    <citation type="submission" date="2018-03" db="EMBL/GenBank/DDBJ databases">
        <title>The Triticum urartu genome reveals the dynamic nature of wheat genome evolution.</title>
        <authorList>
            <person name="Ling H."/>
            <person name="Ma B."/>
            <person name="Shi X."/>
            <person name="Liu H."/>
            <person name="Dong L."/>
            <person name="Sun H."/>
            <person name="Cao Y."/>
            <person name="Gao Q."/>
            <person name="Zheng S."/>
            <person name="Li Y."/>
            <person name="Yu Y."/>
            <person name="Du H."/>
            <person name="Qi M."/>
            <person name="Li Y."/>
            <person name="Yu H."/>
            <person name="Cui Y."/>
            <person name="Wang N."/>
            <person name="Chen C."/>
            <person name="Wu H."/>
            <person name="Zhao Y."/>
            <person name="Zhang J."/>
            <person name="Li Y."/>
            <person name="Zhou W."/>
            <person name="Zhang B."/>
            <person name="Hu W."/>
            <person name="Eijk M."/>
            <person name="Tang J."/>
            <person name="Witsenboer H."/>
            <person name="Zhao S."/>
            <person name="Li Z."/>
            <person name="Zhang A."/>
            <person name="Wang D."/>
            <person name="Liang C."/>
        </authorList>
    </citation>
    <scope>NUCLEOTIDE SEQUENCE [LARGE SCALE GENOMIC DNA]</scope>
    <source>
        <strain evidence="2">cv. G1812</strain>
    </source>
</reference>
<accession>A0A8R7UPP4</accession>
<reference evidence="3" key="1">
    <citation type="journal article" date="2013" name="Nature">
        <title>Draft genome of the wheat A-genome progenitor Triticum urartu.</title>
        <authorList>
            <person name="Ling H.Q."/>
            <person name="Zhao S."/>
            <person name="Liu D."/>
            <person name="Wang J."/>
            <person name="Sun H."/>
            <person name="Zhang C."/>
            <person name="Fan H."/>
            <person name="Li D."/>
            <person name="Dong L."/>
            <person name="Tao Y."/>
            <person name="Gao C."/>
            <person name="Wu H."/>
            <person name="Li Y."/>
            <person name="Cui Y."/>
            <person name="Guo X."/>
            <person name="Zheng S."/>
            <person name="Wang B."/>
            <person name="Yu K."/>
            <person name="Liang Q."/>
            <person name="Yang W."/>
            <person name="Lou X."/>
            <person name="Chen J."/>
            <person name="Feng M."/>
            <person name="Jian J."/>
            <person name="Zhang X."/>
            <person name="Luo G."/>
            <person name="Jiang Y."/>
            <person name="Liu J."/>
            <person name="Wang Z."/>
            <person name="Sha Y."/>
            <person name="Zhang B."/>
            <person name="Wu H."/>
            <person name="Tang D."/>
            <person name="Shen Q."/>
            <person name="Xue P."/>
            <person name="Zou S."/>
            <person name="Wang X."/>
            <person name="Liu X."/>
            <person name="Wang F."/>
            <person name="Yang Y."/>
            <person name="An X."/>
            <person name="Dong Z."/>
            <person name="Zhang K."/>
            <person name="Zhang X."/>
            <person name="Luo M.C."/>
            <person name="Dvorak J."/>
            <person name="Tong Y."/>
            <person name="Wang J."/>
            <person name="Yang H."/>
            <person name="Li Z."/>
            <person name="Wang D."/>
            <person name="Zhang A."/>
            <person name="Wang J."/>
        </authorList>
    </citation>
    <scope>NUCLEOTIDE SEQUENCE</scope>
    <source>
        <strain evidence="3">cv. G1812</strain>
    </source>
</reference>
<feature type="compositionally biased region" description="Polar residues" evidence="1">
    <location>
        <begin position="97"/>
        <end position="110"/>
    </location>
</feature>
<organism evidence="2 3">
    <name type="scientific">Triticum urartu</name>
    <name type="common">Red wild einkorn</name>
    <name type="synonym">Crithodium urartu</name>
    <dbReference type="NCBI Taxonomy" id="4572"/>
    <lineage>
        <taxon>Eukaryota</taxon>
        <taxon>Viridiplantae</taxon>
        <taxon>Streptophyta</taxon>
        <taxon>Embryophyta</taxon>
        <taxon>Tracheophyta</taxon>
        <taxon>Spermatophyta</taxon>
        <taxon>Magnoliopsida</taxon>
        <taxon>Liliopsida</taxon>
        <taxon>Poales</taxon>
        <taxon>Poaceae</taxon>
        <taxon>BOP clade</taxon>
        <taxon>Pooideae</taxon>
        <taxon>Triticodae</taxon>
        <taxon>Triticeae</taxon>
        <taxon>Triticinae</taxon>
        <taxon>Triticum</taxon>
    </lineage>
</organism>
<evidence type="ECO:0000313" key="2">
    <source>
        <dbReference type="EnsemblPlants" id="TuG1812G0500005249.01.T02"/>
    </source>
</evidence>
<dbReference type="EnsemblPlants" id="TuG1812G0500005249.01.T02">
    <property type="protein sequence ID" value="TuG1812G0500005249.01.T02"/>
    <property type="gene ID" value="TuG1812G0500005249.01"/>
</dbReference>
<reference evidence="2" key="3">
    <citation type="submission" date="2022-06" db="UniProtKB">
        <authorList>
            <consortium name="EnsemblPlants"/>
        </authorList>
    </citation>
    <scope>IDENTIFICATION</scope>
</reference>
<feature type="compositionally biased region" description="Basic residues" evidence="1">
    <location>
        <begin position="51"/>
        <end position="62"/>
    </location>
</feature>
<feature type="compositionally biased region" description="Low complexity" evidence="1">
    <location>
        <begin position="63"/>
        <end position="78"/>
    </location>
</feature>
<dbReference type="Gramene" id="TuG1812G0500005249.01.T02">
    <property type="protein sequence ID" value="TuG1812G0500005249.01.T02"/>
    <property type="gene ID" value="TuG1812G0500005249.01"/>
</dbReference>
<sequence length="132" mass="14521">AHYSFPTRRRLQPSRVVPSPFPAPAPARQISSAVPTGALPRARRQAEASRRLRRWRRRRRIWTRCSSARATATSGTPTSPTPSRPTSRTAACRSGGKRSSTPNPVPSISGSLFGPPSPLDLRRIARVFRELG</sequence>